<dbReference type="Gene3D" id="2.60.120.590">
    <property type="entry name" value="Alpha-ketoglutarate-dependent dioxygenase AlkB-like"/>
    <property type="match status" value="1"/>
</dbReference>
<dbReference type="InterPro" id="IPR037151">
    <property type="entry name" value="AlkB-like_sf"/>
</dbReference>
<comment type="caution">
    <text evidence="2">The sequence shown here is derived from an EMBL/GenBank/DDBJ whole genome shotgun (WGS) entry which is preliminary data.</text>
</comment>
<keyword evidence="2" id="KW-0560">Oxidoreductase</keyword>
<protein>
    <submittedName>
        <fullName evidence="2">Alpha-ketoglutarate-dependent dioxygenase AlkB family protein</fullName>
    </submittedName>
</protein>
<evidence type="ECO:0000313" key="2">
    <source>
        <dbReference type="EMBL" id="MFD2698515.1"/>
    </source>
</evidence>
<gene>
    <name evidence="2" type="ORF">ACFSQ0_10965</name>
</gene>
<evidence type="ECO:0000259" key="1">
    <source>
        <dbReference type="PROSITE" id="PS51471"/>
    </source>
</evidence>
<evidence type="ECO:0000313" key="3">
    <source>
        <dbReference type="Proteomes" id="UP001597357"/>
    </source>
</evidence>
<dbReference type="InterPro" id="IPR005123">
    <property type="entry name" value="Oxoglu/Fe-dep_dioxygenase_dom"/>
</dbReference>
<name>A0ABW5SFR4_9FLAO</name>
<dbReference type="PANTHER" id="PTHR31212:SF4">
    <property type="entry name" value="ALPHA-KETOGLUTARATE-DEPENDENT DIOXYGENASE ALKB HOMOLOG 3"/>
    <property type="match status" value="1"/>
</dbReference>
<reference evidence="3" key="1">
    <citation type="journal article" date="2019" name="Int. J. Syst. Evol. Microbiol.">
        <title>The Global Catalogue of Microorganisms (GCM) 10K type strain sequencing project: providing services to taxonomists for standard genome sequencing and annotation.</title>
        <authorList>
            <consortium name="The Broad Institute Genomics Platform"/>
            <consortium name="The Broad Institute Genome Sequencing Center for Infectious Disease"/>
            <person name="Wu L."/>
            <person name="Ma J."/>
        </authorList>
    </citation>
    <scope>NUCLEOTIDE SEQUENCE [LARGE SCALE GENOMIC DNA]</scope>
    <source>
        <strain evidence="3">KCTC 42255</strain>
    </source>
</reference>
<dbReference type="Proteomes" id="UP001597357">
    <property type="component" value="Unassembled WGS sequence"/>
</dbReference>
<keyword evidence="2" id="KW-0223">Dioxygenase</keyword>
<keyword evidence="3" id="KW-1185">Reference proteome</keyword>
<feature type="domain" description="Fe2OG dioxygenase" evidence="1">
    <location>
        <begin position="94"/>
        <end position="192"/>
    </location>
</feature>
<dbReference type="InterPro" id="IPR027450">
    <property type="entry name" value="AlkB-like"/>
</dbReference>
<organism evidence="2 3">
    <name type="scientific">Mesonia sediminis</name>
    <dbReference type="NCBI Taxonomy" id="1703946"/>
    <lineage>
        <taxon>Bacteria</taxon>
        <taxon>Pseudomonadati</taxon>
        <taxon>Bacteroidota</taxon>
        <taxon>Flavobacteriia</taxon>
        <taxon>Flavobacteriales</taxon>
        <taxon>Flavobacteriaceae</taxon>
        <taxon>Mesonia</taxon>
    </lineage>
</organism>
<dbReference type="InterPro" id="IPR032854">
    <property type="entry name" value="ALKBH3"/>
</dbReference>
<dbReference type="PROSITE" id="PS51471">
    <property type="entry name" value="FE2OG_OXY"/>
    <property type="match status" value="1"/>
</dbReference>
<dbReference type="Pfam" id="PF13532">
    <property type="entry name" value="2OG-FeII_Oxy_2"/>
    <property type="match status" value="1"/>
</dbReference>
<dbReference type="PANTHER" id="PTHR31212">
    <property type="entry name" value="ALPHA-KETOGLUTARATE-DEPENDENT DIOXYGENASE ALKB HOMOLOG 3"/>
    <property type="match status" value="1"/>
</dbReference>
<dbReference type="GO" id="GO:0051213">
    <property type="term" value="F:dioxygenase activity"/>
    <property type="evidence" value="ECO:0007669"/>
    <property type="project" value="UniProtKB-KW"/>
</dbReference>
<dbReference type="EMBL" id="JBHULZ010000041">
    <property type="protein sequence ID" value="MFD2698515.1"/>
    <property type="molecule type" value="Genomic_DNA"/>
</dbReference>
<dbReference type="RefSeq" id="WP_379048201.1">
    <property type="nucleotide sequence ID" value="NZ_JBHULZ010000041.1"/>
</dbReference>
<proteinExistence type="predicted"/>
<sequence length="198" mass="23038">MPAIDLPDADLYFDPLYLPVSEADLLFEHLLHQTDWQEDCIKIFGKEYLQPRLTALYATNKNPYSYSGLTLQPAPFPEPILKIKNKLQNDFGIQFTTCLLNLYRNGEDSNGWHADNERELGKQPKIASISLGATRKFKLKHIYNKSLKHDIMLPHRSLLLMQGNTQHFWKHQIPKTKKLVGPRINLTFRIIKNDKQKI</sequence>
<dbReference type="SUPFAM" id="SSF51197">
    <property type="entry name" value="Clavaminate synthase-like"/>
    <property type="match status" value="1"/>
</dbReference>
<accession>A0ABW5SFR4</accession>